<keyword evidence="18" id="KW-1185">Reference proteome</keyword>
<comment type="function">
    <text evidence="13">Dol-P-Glc:Glc(2)Man(9)GlcNAc(2)-PP-Dol alpha-1,2-glucosyltransferase that operates in the biosynthetic pathway of dolichol-linked oligosaccharides, the glycan precursors employed in protein asparagine (N)-glycosylation. The assembly of dolichol-linked oligosaccharides begins on the cytosolic side of the endoplasmic reticulum membrane and finishes in its lumen. The sequential addition of sugars to dolichol pyrophosphate produces dolichol-linked oligosaccharides containing fourteen sugars, including two GlcNAcs, nine mannoses and three glucoses. Once assembled, the oligosaccharide is transferred from the lipid to nascent proteins by oligosaccharyltransferases. In the lumen of the endoplasmic reticulum, adds the third and last glucose residue from dolichyl phosphate glucose (Dol-P-Glc) onto the lipid-linked oligosaccharide intermediate Glc(2)Man(9)GlcNAc(2)-PP-Dol to produce Glc(3)Man(9)GlcNAc(2)-PP-Dol.</text>
</comment>
<feature type="transmembrane region" description="Helical" evidence="15">
    <location>
        <begin position="166"/>
        <end position="184"/>
    </location>
</feature>
<evidence type="ECO:0000313" key="17">
    <source>
        <dbReference type="EMBL" id="KAK4541244.1"/>
    </source>
</evidence>
<dbReference type="GO" id="GO:0006488">
    <property type="term" value="P:dolichol-linked oligosaccharide biosynthetic process"/>
    <property type="evidence" value="ECO:0007669"/>
    <property type="project" value="InterPro"/>
</dbReference>
<evidence type="ECO:0000256" key="12">
    <source>
        <dbReference type="ARBA" id="ARBA00032069"/>
    </source>
</evidence>
<gene>
    <name evidence="17" type="ORF">LTR36_008160</name>
</gene>
<evidence type="ECO:0000256" key="1">
    <source>
        <dbReference type="ARBA" id="ARBA00004477"/>
    </source>
</evidence>
<keyword evidence="8 15" id="KW-0812">Transmembrane</keyword>
<evidence type="ECO:0000256" key="7">
    <source>
        <dbReference type="ARBA" id="ARBA00022679"/>
    </source>
</evidence>
<feature type="transmembrane region" description="Helical" evidence="15">
    <location>
        <begin position="123"/>
        <end position="146"/>
    </location>
</feature>
<comment type="pathway">
    <text evidence="2">Protein modification; protein glycosylation.</text>
</comment>
<feature type="transmembrane region" description="Helical" evidence="15">
    <location>
        <begin position="250"/>
        <end position="267"/>
    </location>
</feature>
<sequence>MAVAIGALLPPLTSWLLAVNRTIPEPYLDEVFHVRQAQQYCNGNFHDWDPKITTPPLLYLLSYAVSRKDFLRDRFGIDLGLPLLGCDIFALRAINAIGLVLLAVLLVRLYSNRHPAAYKAHHLLFQHSALNIVLFPPLFFFSALYYTDVWSTFFVVLFYVQLVEGHHTGILGFLKLLAIGLASLACRQTNIFWVAIFPAGIALVQEIDNGHAAVKDSIHREVQGFGDGVYSVAKTSWKYEVVYDPPAKDAWVIAYLLTFVSIVGCALKTVSQPKRLLGLTVALAPYLTLLAIFAAFVLWNGSVVLGDKSNHIATFHLPQMLYLWPFLSFFSLPIFSPYILLLPVTLLAELASLGSLESMQIFRRRRLLPRVWLVVIFLGIACMTVLGGTAVHPFTLADNRHYMFYVFRLLMRPWWMRYAVTPIYFTCAWSCMQTLGSGPAAERQAPGSLPDGEHSATISFVLVWVATSALQLVTAPLVEPRYFILPWIFWRMHLPLQQPPSTPHEEKKAGPESWSSFWKTYDHRLWLETVWLLAINAVTGYIFLNWGFAWPQEPGKVQRFMW</sequence>
<dbReference type="PANTHER" id="PTHR12989:SF10">
    <property type="entry name" value="DOL-P-GLC:GLC(2)MAN(9)GLCNAC(2)-PP-DOL ALPHA-1,2-GLUCOSYLTRANSFERASE-RELATED"/>
    <property type="match status" value="1"/>
</dbReference>
<dbReference type="EC" id="2.4.1.256" evidence="4"/>
<keyword evidence="9" id="KW-0256">Endoplasmic reticulum</keyword>
<evidence type="ECO:0000256" key="8">
    <source>
        <dbReference type="ARBA" id="ARBA00022692"/>
    </source>
</evidence>
<feature type="transmembrane region" description="Helical" evidence="15">
    <location>
        <begin position="530"/>
        <end position="550"/>
    </location>
</feature>
<dbReference type="PIRSF" id="PIRSF028810">
    <property type="entry name" value="Alpha1_2_glucosyltferase_Alg10"/>
    <property type="match status" value="1"/>
</dbReference>
<dbReference type="GO" id="GO:0106073">
    <property type="term" value="F:dolichyl pyrophosphate Glc2Man9GlcNAc2 alpha-1,2-glucosyltransferase activity"/>
    <property type="evidence" value="ECO:0007669"/>
    <property type="project" value="UniProtKB-EC"/>
</dbReference>
<evidence type="ECO:0000256" key="15">
    <source>
        <dbReference type="SAM" id="Phobius"/>
    </source>
</evidence>
<evidence type="ECO:0000256" key="13">
    <source>
        <dbReference type="ARBA" id="ARBA00044727"/>
    </source>
</evidence>
<evidence type="ECO:0000256" key="4">
    <source>
        <dbReference type="ARBA" id="ARBA00011967"/>
    </source>
</evidence>
<dbReference type="Proteomes" id="UP001324427">
    <property type="component" value="Unassembled WGS sequence"/>
</dbReference>
<feature type="transmembrane region" description="Helical" evidence="15">
    <location>
        <begin position="456"/>
        <end position="478"/>
    </location>
</feature>
<feature type="transmembrane region" description="Helical" evidence="15">
    <location>
        <begin position="321"/>
        <end position="350"/>
    </location>
</feature>
<feature type="transmembrane region" description="Helical" evidence="15">
    <location>
        <begin position="414"/>
        <end position="435"/>
    </location>
</feature>
<dbReference type="EMBL" id="JAVFHQ010000055">
    <property type="protein sequence ID" value="KAK4541244.1"/>
    <property type="molecule type" value="Genomic_DNA"/>
</dbReference>
<name>A0AAV9J829_9PEZI</name>
<keyword evidence="11 15" id="KW-0472">Membrane</keyword>
<organism evidence="17 18">
    <name type="scientific">Oleoguttula mirabilis</name>
    <dbReference type="NCBI Taxonomy" id="1507867"/>
    <lineage>
        <taxon>Eukaryota</taxon>
        <taxon>Fungi</taxon>
        <taxon>Dikarya</taxon>
        <taxon>Ascomycota</taxon>
        <taxon>Pezizomycotina</taxon>
        <taxon>Dothideomycetes</taxon>
        <taxon>Dothideomycetidae</taxon>
        <taxon>Mycosphaerellales</taxon>
        <taxon>Teratosphaeriaceae</taxon>
        <taxon>Oleoguttula</taxon>
    </lineage>
</organism>
<reference evidence="17 18" key="1">
    <citation type="submission" date="2021-11" db="EMBL/GenBank/DDBJ databases">
        <title>Black yeast isolated from Biological Soil Crust.</title>
        <authorList>
            <person name="Kurbessoian T."/>
        </authorList>
    </citation>
    <scope>NUCLEOTIDE SEQUENCE [LARGE SCALE GENOMIC DNA]</scope>
    <source>
        <strain evidence="17 18">CCFEE 5522</strain>
    </source>
</reference>
<feature type="transmembrane region" description="Helical" evidence="15">
    <location>
        <begin position="89"/>
        <end position="111"/>
    </location>
</feature>
<feature type="transmembrane region" description="Helical" evidence="15">
    <location>
        <begin position="279"/>
        <end position="301"/>
    </location>
</feature>
<keyword evidence="10 15" id="KW-1133">Transmembrane helix</keyword>
<evidence type="ECO:0000256" key="2">
    <source>
        <dbReference type="ARBA" id="ARBA00004922"/>
    </source>
</evidence>
<evidence type="ECO:0000256" key="14">
    <source>
        <dbReference type="ARBA" id="ARBA00048064"/>
    </source>
</evidence>
<keyword evidence="16" id="KW-0732">Signal</keyword>
<feature type="signal peptide" evidence="16">
    <location>
        <begin position="1"/>
        <end position="18"/>
    </location>
</feature>
<accession>A0AAV9J829</accession>
<proteinExistence type="inferred from homology"/>
<comment type="catalytic activity">
    <reaction evidence="14">
        <text>an alpha-D-Glc-(1-&gt;3)-alpha-D-Glc-(1-&gt;3)-alpha-D-Man-(1-&gt;2)-alpha-D-Man-(1-&gt;2)-alpha-D-Man-(1-&gt;3)-[alpha-D-Man-(1-&gt;2)-alpha-D-Man-(1-&gt;3)-[alpha-D-Man-(1-&gt;2)-alpha-D-Man-(1-&gt;6)]-alpha-D-Man-(1-&gt;6)]-beta-D-Man-(1-&gt;4)-beta-D-GlcNAc-(1-&gt;4)-alpha-D-GlcNAc-diphospho-di-trans,poly-cis-dolichol + a di-trans,poly-cis-dolichyl beta-D-glucosyl phosphate = a alpha-D-Glc-(1-&gt;2)-alpha-D-Glc-(1-&gt;3)-alpha-D-Glc-(1-&gt;3)-alpha-D-Man-(1-&gt;2)-alpha-D-Man-(1-&gt;2)-alpha-D-Man-(1-&gt;3)-[alpha-D-Man-(1-&gt;2)-alpha-D-Man-(1-&gt;3)-[alpha-D-Man-(1-&gt;2)-alpha-D-Man-(1-&gt;6)]-alpha-D-Man-(1-&gt;6)]-beta-D-Man-(1-&gt;4)-beta-D-GlcNAc-(1-&gt;4)-alpha-D-GlcNAc-diphospho-di-trans,poly-cis-dolichol + a di-trans,poly-cis-dolichyl phosphate + H(+)</text>
        <dbReference type="Rhea" id="RHEA:29543"/>
        <dbReference type="Rhea" id="RHEA-COMP:19498"/>
        <dbReference type="Rhea" id="RHEA-COMP:19502"/>
        <dbReference type="Rhea" id="RHEA-COMP:19512"/>
        <dbReference type="Rhea" id="RHEA-COMP:19522"/>
        <dbReference type="ChEBI" id="CHEBI:15378"/>
        <dbReference type="ChEBI" id="CHEBI:57525"/>
        <dbReference type="ChEBI" id="CHEBI:57683"/>
        <dbReference type="ChEBI" id="CHEBI:132522"/>
        <dbReference type="ChEBI" id="CHEBI:132523"/>
        <dbReference type="EC" id="2.4.1.256"/>
    </reaction>
    <physiologicalReaction direction="left-to-right" evidence="14">
        <dbReference type="Rhea" id="RHEA:29544"/>
    </physiologicalReaction>
</comment>
<evidence type="ECO:0000256" key="3">
    <source>
        <dbReference type="ARBA" id="ARBA00010600"/>
    </source>
</evidence>
<feature type="transmembrane region" description="Helical" evidence="15">
    <location>
        <begin position="371"/>
        <end position="394"/>
    </location>
</feature>
<feature type="transmembrane region" description="Helical" evidence="15">
    <location>
        <begin position="191"/>
        <end position="207"/>
    </location>
</feature>
<evidence type="ECO:0000256" key="16">
    <source>
        <dbReference type="SAM" id="SignalP"/>
    </source>
</evidence>
<evidence type="ECO:0000313" key="18">
    <source>
        <dbReference type="Proteomes" id="UP001324427"/>
    </source>
</evidence>
<comment type="subcellular location">
    <subcellularLocation>
        <location evidence="1">Endoplasmic reticulum membrane</location>
        <topology evidence="1">Multi-pass membrane protein</topology>
    </subcellularLocation>
</comment>
<evidence type="ECO:0000256" key="10">
    <source>
        <dbReference type="ARBA" id="ARBA00022989"/>
    </source>
</evidence>
<dbReference type="AlphaFoldDB" id="A0AAV9J829"/>
<dbReference type="Pfam" id="PF04922">
    <property type="entry name" value="DIE2_ALG10"/>
    <property type="match status" value="1"/>
</dbReference>
<evidence type="ECO:0000256" key="6">
    <source>
        <dbReference type="ARBA" id="ARBA00022676"/>
    </source>
</evidence>
<dbReference type="GO" id="GO:0005789">
    <property type="term" value="C:endoplasmic reticulum membrane"/>
    <property type="evidence" value="ECO:0007669"/>
    <property type="project" value="UniProtKB-SubCell"/>
</dbReference>
<dbReference type="PANTHER" id="PTHR12989">
    <property type="entry name" value="ALPHA-1,2-GLUCOSYLTRANSFERASE ALG10"/>
    <property type="match status" value="1"/>
</dbReference>
<evidence type="ECO:0000256" key="9">
    <source>
        <dbReference type="ARBA" id="ARBA00022824"/>
    </source>
</evidence>
<comment type="caution">
    <text evidence="17">The sequence shown here is derived from an EMBL/GenBank/DDBJ whole genome shotgun (WGS) entry which is preliminary data.</text>
</comment>
<keyword evidence="6" id="KW-0328">Glycosyltransferase</keyword>
<evidence type="ECO:0000256" key="5">
    <source>
        <dbReference type="ARBA" id="ARBA00018512"/>
    </source>
</evidence>
<keyword evidence="7" id="KW-0808">Transferase</keyword>
<feature type="chain" id="PRO_5043417994" description="Dol-P-Glc:Glc(2)Man(9)GlcNAc(2)-PP-Dol alpha-1,2-glucosyltransferase" evidence="16">
    <location>
        <begin position="19"/>
        <end position="562"/>
    </location>
</feature>
<dbReference type="InterPro" id="IPR016900">
    <property type="entry name" value="Alg10"/>
</dbReference>
<comment type="similarity">
    <text evidence="3">Belongs to the ALG10 glucosyltransferase family.</text>
</comment>
<evidence type="ECO:0000256" key="11">
    <source>
        <dbReference type="ARBA" id="ARBA00023136"/>
    </source>
</evidence>
<protein>
    <recommendedName>
        <fullName evidence="5">Dol-P-Glc:Glc(2)Man(9)GlcNAc(2)-PP-Dol alpha-1,2-glucosyltransferase</fullName>
        <ecNumber evidence="4">2.4.1.256</ecNumber>
    </recommendedName>
    <alternativeName>
        <fullName evidence="12">Asparagine-linked glycosylation protein 10</fullName>
    </alternativeName>
</protein>